<dbReference type="Proteomes" id="UP000199492">
    <property type="component" value="Unassembled WGS sequence"/>
</dbReference>
<evidence type="ECO:0000259" key="2">
    <source>
        <dbReference type="Pfam" id="PF00582"/>
    </source>
</evidence>
<gene>
    <name evidence="3" type="ORF">SAMN04489796_102332</name>
</gene>
<dbReference type="Gene3D" id="3.40.50.12370">
    <property type="match status" value="1"/>
</dbReference>
<proteinExistence type="inferred from homology"/>
<dbReference type="AlphaFoldDB" id="A0A1G8BHI2"/>
<dbReference type="InterPro" id="IPR006015">
    <property type="entry name" value="Universal_stress_UspA"/>
</dbReference>
<dbReference type="STRING" id="262004.SAMN04489796_102332"/>
<accession>A0A1G8BHI2</accession>
<keyword evidence="4" id="KW-1185">Reference proteome</keyword>
<organism evidence="3 4">
    <name type="scientific">Winogradskyella thalassocola</name>
    <dbReference type="NCBI Taxonomy" id="262004"/>
    <lineage>
        <taxon>Bacteria</taxon>
        <taxon>Pseudomonadati</taxon>
        <taxon>Bacteroidota</taxon>
        <taxon>Flavobacteriia</taxon>
        <taxon>Flavobacteriales</taxon>
        <taxon>Flavobacteriaceae</taxon>
        <taxon>Winogradskyella</taxon>
    </lineage>
</organism>
<protein>
    <submittedName>
        <fullName evidence="3">Nucleotide-binding universal stress protein, UspA family</fullName>
    </submittedName>
</protein>
<evidence type="ECO:0000313" key="4">
    <source>
        <dbReference type="Proteomes" id="UP000199492"/>
    </source>
</evidence>
<dbReference type="CDD" id="cd00293">
    <property type="entry name" value="USP-like"/>
    <property type="match status" value="1"/>
</dbReference>
<dbReference type="Pfam" id="PF00582">
    <property type="entry name" value="Usp"/>
    <property type="match status" value="1"/>
</dbReference>
<dbReference type="PANTHER" id="PTHR31964">
    <property type="entry name" value="ADENINE NUCLEOTIDE ALPHA HYDROLASES-LIKE SUPERFAMILY PROTEIN"/>
    <property type="match status" value="1"/>
</dbReference>
<dbReference type="InterPro" id="IPR006016">
    <property type="entry name" value="UspA"/>
</dbReference>
<dbReference type="PRINTS" id="PR01438">
    <property type="entry name" value="UNVRSLSTRESS"/>
</dbReference>
<name>A0A1G8BHI2_9FLAO</name>
<reference evidence="4" key="1">
    <citation type="submission" date="2016-10" db="EMBL/GenBank/DDBJ databases">
        <authorList>
            <person name="Varghese N."/>
            <person name="Submissions S."/>
        </authorList>
    </citation>
    <scope>NUCLEOTIDE SEQUENCE [LARGE SCALE GENOMIC DNA]</scope>
    <source>
        <strain evidence="4">DSM 15363</strain>
    </source>
</reference>
<sequence>MFLSALTLVKKFKTIIMLSVLLPTDFSENSQNAINYAVQLLKDEKCTFYLFNAYTPVIYHVEYVLGYPAQFGLGDAVRNTSQNNLNAIVSKLNDTYANDNHKFETFARFDTPVLGIKEFVEEYKIDFVVMGTKGATGAKEVLLGSNTVHVFKDVKCPILAVPSSFSFEAPHEILFPTDLDVKYNGSNLKILKNLVDSNHARLNVLHVSTGSELNEKQKSNKEKLESLFKNSAFLFHQLKSMEITHAINEFQIKHKINLLVMINNKHSFFENLFFKNTINQIGFHLNVPFLVIPSEP</sequence>
<feature type="domain" description="UspA" evidence="2">
    <location>
        <begin position="20"/>
        <end position="162"/>
    </location>
</feature>
<dbReference type="EMBL" id="FNCZ01000002">
    <property type="protein sequence ID" value="SDH32628.1"/>
    <property type="molecule type" value="Genomic_DNA"/>
</dbReference>
<evidence type="ECO:0000313" key="3">
    <source>
        <dbReference type="EMBL" id="SDH32628.1"/>
    </source>
</evidence>
<dbReference type="PANTHER" id="PTHR31964:SF113">
    <property type="entry name" value="USPA DOMAIN-CONTAINING PROTEIN"/>
    <property type="match status" value="1"/>
</dbReference>
<comment type="similarity">
    <text evidence="1">Belongs to the universal stress protein A family.</text>
</comment>
<dbReference type="SUPFAM" id="SSF52402">
    <property type="entry name" value="Adenine nucleotide alpha hydrolases-like"/>
    <property type="match status" value="2"/>
</dbReference>
<evidence type="ECO:0000256" key="1">
    <source>
        <dbReference type="ARBA" id="ARBA00008791"/>
    </source>
</evidence>